<protein>
    <submittedName>
        <fullName evidence="2">Cupin domain-containing protein</fullName>
    </submittedName>
</protein>
<organism evidence="2 3">
    <name type="scientific">Candidatus Paracaedimonas acanthamoebae</name>
    <dbReference type="NCBI Taxonomy" id="244581"/>
    <lineage>
        <taxon>Bacteria</taxon>
        <taxon>Pseudomonadati</taxon>
        <taxon>Pseudomonadota</taxon>
        <taxon>Alphaproteobacteria</taxon>
        <taxon>Holosporales</taxon>
        <taxon>Caedimonadaceae</taxon>
        <taxon>Candidatus Paracaedimonas</taxon>
    </lineage>
</organism>
<feature type="domain" description="Cupin type-2" evidence="1">
    <location>
        <begin position="70"/>
        <end position="129"/>
    </location>
</feature>
<dbReference type="InterPro" id="IPR013096">
    <property type="entry name" value="Cupin_2"/>
</dbReference>
<evidence type="ECO:0000313" key="3">
    <source>
        <dbReference type="Proteomes" id="UP000664414"/>
    </source>
</evidence>
<proteinExistence type="predicted"/>
<name>A0A8J7PJ83_9PROT</name>
<evidence type="ECO:0000259" key="1">
    <source>
        <dbReference type="Pfam" id="PF07883"/>
    </source>
</evidence>
<dbReference type="Pfam" id="PF07883">
    <property type="entry name" value="Cupin_2"/>
    <property type="match status" value="1"/>
</dbReference>
<evidence type="ECO:0000313" key="2">
    <source>
        <dbReference type="EMBL" id="MBN9412757.1"/>
    </source>
</evidence>
<dbReference type="InterPro" id="IPR014710">
    <property type="entry name" value="RmlC-like_jellyroll"/>
</dbReference>
<dbReference type="EMBL" id="JAFKGL010000012">
    <property type="protein sequence ID" value="MBN9412757.1"/>
    <property type="molecule type" value="Genomic_DNA"/>
</dbReference>
<reference evidence="2" key="1">
    <citation type="submission" date="2021-02" db="EMBL/GenBank/DDBJ databases">
        <title>Thiocyanate and organic carbon inputs drive convergent selection for specific autotrophic Afipia and Thiobacillus strains within complex microbiomes.</title>
        <authorList>
            <person name="Huddy R.J."/>
            <person name="Sachdeva R."/>
            <person name="Kadzinga F."/>
            <person name="Kantor R.S."/>
            <person name="Harrison S.T.L."/>
            <person name="Banfield J.F."/>
        </authorList>
    </citation>
    <scope>NUCLEOTIDE SEQUENCE</scope>
    <source>
        <strain evidence="2">SCN18_10_11_15_R4_P_38_20</strain>
    </source>
</reference>
<gene>
    <name evidence="2" type="ORF">J0H12_02365</name>
</gene>
<comment type="caution">
    <text evidence="2">The sequence shown here is derived from an EMBL/GenBank/DDBJ whole genome shotgun (WGS) entry which is preliminary data.</text>
</comment>
<dbReference type="SUPFAM" id="SSF51182">
    <property type="entry name" value="RmlC-like cupins"/>
    <property type="match status" value="1"/>
</dbReference>
<dbReference type="Proteomes" id="UP000664414">
    <property type="component" value="Unassembled WGS sequence"/>
</dbReference>
<dbReference type="AlphaFoldDB" id="A0A8J7PJ83"/>
<sequence length="162" mass="18975">MENKSNLHNLFIKISTRARNYLKINNDIQRYHIFNGIPHQRITSKKEIFDLYQLGIFSSSDQKIAENLELVELQPNANYRPHYHKNSTATIYIILGSGEFILNEKHIIYNPGKRILIPAGIMHGFQTKTRTLFLSIQSPPIIDPQNKHIDIHYEKENSYEEN</sequence>
<dbReference type="InterPro" id="IPR011051">
    <property type="entry name" value="RmlC_Cupin_sf"/>
</dbReference>
<dbReference type="Gene3D" id="2.60.120.10">
    <property type="entry name" value="Jelly Rolls"/>
    <property type="match status" value="1"/>
</dbReference>
<accession>A0A8J7PJ83</accession>